<dbReference type="AlphaFoldDB" id="A0A3R7KW25"/>
<keyword evidence="3" id="KW-1185">Reference proteome</keyword>
<evidence type="ECO:0000313" key="2">
    <source>
        <dbReference type="EMBL" id="RNF02503.1"/>
    </source>
</evidence>
<evidence type="ECO:0000313" key="3">
    <source>
        <dbReference type="Proteomes" id="UP000284403"/>
    </source>
</evidence>
<evidence type="ECO:0000256" key="1">
    <source>
        <dbReference type="SAM" id="MobiDB-lite"/>
    </source>
</evidence>
<name>A0A3R7KW25_9TRYP</name>
<feature type="region of interest" description="Disordered" evidence="1">
    <location>
        <begin position="162"/>
        <end position="181"/>
    </location>
</feature>
<dbReference type="OrthoDB" id="245780at2759"/>
<proteinExistence type="predicted"/>
<dbReference type="RefSeq" id="XP_029224662.1">
    <property type="nucleotide sequence ID" value="XM_029375228.1"/>
</dbReference>
<dbReference type="Proteomes" id="UP000284403">
    <property type="component" value="Unassembled WGS sequence"/>
</dbReference>
<organism evidence="2 3">
    <name type="scientific">Trypanosoma conorhini</name>
    <dbReference type="NCBI Taxonomy" id="83891"/>
    <lineage>
        <taxon>Eukaryota</taxon>
        <taxon>Discoba</taxon>
        <taxon>Euglenozoa</taxon>
        <taxon>Kinetoplastea</taxon>
        <taxon>Metakinetoplastina</taxon>
        <taxon>Trypanosomatida</taxon>
        <taxon>Trypanosomatidae</taxon>
        <taxon>Trypanosoma</taxon>
    </lineage>
</organism>
<sequence length="207" mass="22902">MKQSLLDSWARDVEEDGTDTGAAYDTCNAAVVMPQRCSGKKRERTPRLKTVSSEEVSADNNGHIDVVEHSGRLLEFLRLRRQQQCSNRALAPTEDSGGNDEAVFIRKQSESRSVLPRSSPVFGLPTSEKGETQSIGYRYDAESLMQETPSFLRPQVAVRSIATQTQAETQSAPSGSSDQMTTSSLTKVDLLMLRLCELDVLLHIFFS</sequence>
<dbReference type="GeneID" id="40321989"/>
<comment type="caution">
    <text evidence="2">The sequence shown here is derived from an EMBL/GenBank/DDBJ whole genome shotgun (WGS) entry which is preliminary data.</text>
</comment>
<feature type="region of interest" description="Disordered" evidence="1">
    <location>
        <begin position="107"/>
        <end position="129"/>
    </location>
</feature>
<protein>
    <submittedName>
        <fullName evidence="2">Uncharacterized protein</fullName>
    </submittedName>
</protein>
<accession>A0A3R7KW25</accession>
<gene>
    <name evidence="2" type="ORF">Tco025E_08378</name>
</gene>
<dbReference type="EMBL" id="MKKU01000769">
    <property type="protein sequence ID" value="RNF02503.1"/>
    <property type="molecule type" value="Genomic_DNA"/>
</dbReference>
<reference evidence="2 3" key="1">
    <citation type="journal article" date="2018" name="BMC Genomics">
        <title>Genomic comparison of Trypanosoma conorhini and Trypanosoma rangeli to Trypanosoma cruzi strains of high and low virulence.</title>
        <authorList>
            <person name="Bradwell K.R."/>
            <person name="Koparde V.N."/>
            <person name="Matveyev A.V."/>
            <person name="Serrano M.G."/>
            <person name="Alves J.M."/>
            <person name="Parikh H."/>
            <person name="Huang B."/>
            <person name="Lee V."/>
            <person name="Espinosa-Alvarez O."/>
            <person name="Ortiz P.A."/>
            <person name="Costa-Martins A.G."/>
            <person name="Teixeira M.M."/>
            <person name="Buck G.A."/>
        </authorList>
    </citation>
    <scope>NUCLEOTIDE SEQUENCE [LARGE SCALE GENOMIC DNA]</scope>
    <source>
        <strain evidence="2 3">025E</strain>
    </source>
</reference>